<dbReference type="InterPro" id="IPR037069">
    <property type="entry name" value="AcylCoA_DH/ox_N_sf"/>
</dbReference>
<evidence type="ECO:0000256" key="1">
    <source>
        <dbReference type="ARBA" id="ARBA00001974"/>
    </source>
</evidence>
<evidence type="ECO:0000256" key="3">
    <source>
        <dbReference type="ARBA" id="ARBA00022630"/>
    </source>
</evidence>
<gene>
    <name evidence="10" type="ORF">GCM10022261_09460</name>
</gene>
<accession>A0ABP8EHI2</accession>
<dbReference type="EMBL" id="BAABAZ010000004">
    <property type="protein sequence ID" value="GAA4283415.1"/>
    <property type="molecule type" value="Genomic_DNA"/>
</dbReference>
<proteinExistence type="inferred from homology"/>
<dbReference type="Pfam" id="PF00441">
    <property type="entry name" value="Acyl-CoA_dh_1"/>
    <property type="match status" value="1"/>
</dbReference>
<dbReference type="PANTHER" id="PTHR43292">
    <property type="entry name" value="ACYL-COA DEHYDROGENASE"/>
    <property type="match status" value="1"/>
</dbReference>
<comment type="caution">
    <text evidence="10">The sequence shown here is derived from an EMBL/GenBank/DDBJ whole genome shotgun (WGS) entry which is preliminary data.</text>
</comment>
<feature type="domain" description="Acyl-CoA oxidase/dehydrogenase middle" evidence="8">
    <location>
        <begin position="127"/>
        <end position="219"/>
    </location>
</feature>
<evidence type="ECO:0000259" key="7">
    <source>
        <dbReference type="Pfam" id="PF00441"/>
    </source>
</evidence>
<dbReference type="Gene3D" id="2.40.110.10">
    <property type="entry name" value="Butyryl-CoA Dehydrogenase, subunit A, domain 2"/>
    <property type="match status" value="1"/>
</dbReference>
<dbReference type="InterPro" id="IPR009075">
    <property type="entry name" value="AcylCo_DH/oxidase_C"/>
</dbReference>
<organism evidence="10 11">
    <name type="scientific">Brevibacterium daeguense</name>
    <dbReference type="NCBI Taxonomy" id="909936"/>
    <lineage>
        <taxon>Bacteria</taxon>
        <taxon>Bacillati</taxon>
        <taxon>Actinomycetota</taxon>
        <taxon>Actinomycetes</taxon>
        <taxon>Micrococcales</taxon>
        <taxon>Brevibacteriaceae</taxon>
        <taxon>Brevibacterium</taxon>
    </lineage>
</organism>
<dbReference type="Gene3D" id="1.10.540.10">
    <property type="entry name" value="Acyl-CoA dehydrogenase/oxidase, N-terminal domain"/>
    <property type="match status" value="1"/>
</dbReference>
<evidence type="ECO:0000256" key="4">
    <source>
        <dbReference type="ARBA" id="ARBA00022827"/>
    </source>
</evidence>
<dbReference type="InterPro" id="IPR036250">
    <property type="entry name" value="AcylCo_DH-like_C"/>
</dbReference>
<protein>
    <submittedName>
        <fullName evidence="10">Acyl-CoA dehydrogenase family protein</fullName>
    </submittedName>
</protein>
<evidence type="ECO:0000259" key="9">
    <source>
        <dbReference type="Pfam" id="PF02771"/>
    </source>
</evidence>
<keyword evidence="11" id="KW-1185">Reference proteome</keyword>
<name>A0ABP8EHI2_9MICO</name>
<keyword evidence="5 6" id="KW-0560">Oxidoreductase</keyword>
<evidence type="ECO:0000256" key="6">
    <source>
        <dbReference type="RuleBase" id="RU362125"/>
    </source>
</evidence>
<dbReference type="Gene3D" id="1.20.140.10">
    <property type="entry name" value="Butyryl-CoA Dehydrogenase, subunit A, domain 3"/>
    <property type="match status" value="1"/>
</dbReference>
<comment type="similarity">
    <text evidence="2 6">Belongs to the acyl-CoA dehydrogenase family.</text>
</comment>
<dbReference type="Pfam" id="PF02770">
    <property type="entry name" value="Acyl-CoA_dh_M"/>
    <property type="match status" value="1"/>
</dbReference>
<feature type="domain" description="Acyl-CoA dehydrogenase/oxidase N-terminal" evidence="9">
    <location>
        <begin position="6"/>
        <end position="119"/>
    </location>
</feature>
<dbReference type="PANTHER" id="PTHR43292:SF3">
    <property type="entry name" value="ACYL-COA DEHYDROGENASE FADE29"/>
    <property type="match status" value="1"/>
</dbReference>
<dbReference type="RefSeq" id="WP_344717414.1">
    <property type="nucleotide sequence ID" value="NZ_BAABAZ010000004.1"/>
</dbReference>
<sequence>MDNLLSPEEREFAQHMREFYRTEIPEDIRRRNAIGEELTKDDIVTTMRILNKHGYAVPNWPVEWGGQDWTPVQRHIWLEEMQLASVPTPLAFNASMVGPVIATFGSQEIKERFLPATANCDIFWSQGFSEPNAGSDLASLKTSAVKQGDKYIVNGQKTWTTLGQYGDWIFMLVRTDPNVKKQAGISFLLIDMKSPGVTVRPIQLIDGGHEVNEVFFDNVEVPVENLVGEENKGWTYAKFLLGNERTGIARIGGSKVALARVKAYAANTRTARGTLLDEPAFAAKLTRVEAQLTALEFTQLRILSTQAAGSDKPDPRSSVLKLRGSQLQQDITELMVDVLGPEGLDFVDSRETPDGFSTLPNGAVDALPAYFNYRKVTIYGGSSEVQRSIISKALLGL</sequence>
<dbReference type="InterPro" id="IPR052161">
    <property type="entry name" value="Mycobact_Acyl-CoA_DH"/>
</dbReference>
<evidence type="ECO:0000313" key="11">
    <source>
        <dbReference type="Proteomes" id="UP001501586"/>
    </source>
</evidence>
<dbReference type="InterPro" id="IPR009100">
    <property type="entry name" value="AcylCoA_DH/oxidase_NM_dom_sf"/>
</dbReference>
<evidence type="ECO:0000259" key="8">
    <source>
        <dbReference type="Pfam" id="PF02770"/>
    </source>
</evidence>
<dbReference type="SUPFAM" id="SSF56645">
    <property type="entry name" value="Acyl-CoA dehydrogenase NM domain-like"/>
    <property type="match status" value="1"/>
</dbReference>
<dbReference type="Proteomes" id="UP001501586">
    <property type="component" value="Unassembled WGS sequence"/>
</dbReference>
<comment type="cofactor">
    <cofactor evidence="1 6">
        <name>FAD</name>
        <dbReference type="ChEBI" id="CHEBI:57692"/>
    </cofactor>
</comment>
<dbReference type="InterPro" id="IPR046373">
    <property type="entry name" value="Acyl-CoA_Oxase/DH_mid-dom_sf"/>
</dbReference>
<evidence type="ECO:0000256" key="2">
    <source>
        <dbReference type="ARBA" id="ARBA00009347"/>
    </source>
</evidence>
<evidence type="ECO:0000313" key="10">
    <source>
        <dbReference type="EMBL" id="GAA4283415.1"/>
    </source>
</evidence>
<reference evidence="11" key="1">
    <citation type="journal article" date="2019" name="Int. J. Syst. Evol. Microbiol.">
        <title>The Global Catalogue of Microorganisms (GCM) 10K type strain sequencing project: providing services to taxonomists for standard genome sequencing and annotation.</title>
        <authorList>
            <consortium name="The Broad Institute Genomics Platform"/>
            <consortium name="The Broad Institute Genome Sequencing Center for Infectious Disease"/>
            <person name="Wu L."/>
            <person name="Ma J."/>
        </authorList>
    </citation>
    <scope>NUCLEOTIDE SEQUENCE [LARGE SCALE GENOMIC DNA]</scope>
    <source>
        <strain evidence="11">JCM 17458</strain>
    </source>
</reference>
<dbReference type="InterPro" id="IPR006091">
    <property type="entry name" value="Acyl-CoA_Oxase/DH_mid-dom"/>
</dbReference>
<keyword evidence="4 6" id="KW-0274">FAD</keyword>
<dbReference type="SUPFAM" id="SSF47203">
    <property type="entry name" value="Acyl-CoA dehydrogenase C-terminal domain-like"/>
    <property type="match status" value="1"/>
</dbReference>
<keyword evidence="3 6" id="KW-0285">Flavoprotein</keyword>
<evidence type="ECO:0000256" key="5">
    <source>
        <dbReference type="ARBA" id="ARBA00023002"/>
    </source>
</evidence>
<feature type="domain" description="Acyl-CoA dehydrogenase/oxidase C-terminal" evidence="7">
    <location>
        <begin position="231"/>
        <end position="395"/>
    </location>
</feature>
<dbReference type="InterPro" id="IPR013786">
    <property type="entry name" value="AcylCoA_DH/ox_N"/>
</dbReference>
<dbReference type="Pfam" id="PF02771">
    <property type="entry name" value="Acyl-CoA_dh_N"/>
    <property type="match status" value="1"/>
</dbReference>